<sequence>MRKLILATSLVALAACNANPPPAGPGEATTPRETAAAPTPATPVPSATGATAGPPPADAGRPAFVDRVWRVTSSSAVAAGSTYAFLGDGTLLMETPGGTPASGQWHYADGQLTMTEESITYPVDIVLLQDNRFTIRSNNPGGAVMIEMTAAPELPLPQLQ</sequence>
<evidence type="ECO:0000313" key="4">
    <source>
        <dbReference type="Proteomes" id="UP001165423"/>
    </source>
</evidence>
<dbReference type="PROSITE" id="PS51257">
    <property type="entry name" value="PROKAR_LIPOPROTEIN"/>
    <property type="match status" value="1"/>
</dbReference>
<accession>A0ABT0A717</accession>
<name>A0ABT0A717_9GAMM</name>
<organism evidence="3 4">
    <name type="scientific">Cognatiluteimonas sedimenti</name>
    <dbReference type="NCBI Taxonomy" id="2927791"/>
    <lineage>
        <taxon>Bacteria</taxon>
        <taxon>Pseudomonadati</taxon>
        <taxon>Pseudomonadota</taxon>
        <taxon>Gammaproteobacteria</taxon>
        <taxon>Lysobacterales</taxon>
        <taxon>Lysobacteraceae</taxon>
        <taxon>Cognatiluteimonas</taxon>
    </lineage>
</organism>
<dbReference type="EMBL" id="JALGCL010000005">
    <property type="protein sequence ID" value="MCJ0826771.1"/>
    <property type="molecule type" value="Genomic_DNA"/>
</dbReference>
<evidence type="ECO:0008006" key="5">
    <source>
        <dbReference type="Google" id="ProtNLM"/>
    </source>
</evidence>
<proteinExistence type="predicted"/>
<feature type="signal peptide" evidence="2">
    <location>
        <begin position="1"/>
        <end position="23"/>
    </location>
</feature>
<feature type="chain" id="PRO_5046427564" description="Lipocalin-like domain-containing protein" evidence="2">
    <location>
        <begin position="24"/>
        <end position="160"/>
    </location>
</feature>
<evidence type="ECO:0000313" key="3">
    <source>
        <dbReference type="EMBL" id="MCJ0826771.1"/>
    </source>
</evidence>
<protein>
    <recommendedName>
        <fullName evidence="5">Lipocalin-like domain-containing protein</fullName>
    </recommendedName>
</protein>
<dbReference type="RefSeq" id="WP_243322598.1">
    <property type="nucleotide sequence ID" value="NZ_JALGCL010000005.1"/>
</dbReference>
<keyword evidence="2" id="KW-0732">Signal</keyword>
<feature type="compositionally biased region" description="Low complexity" evidence="1">
    <location>
        <begin position="25"/>
        <end position="61"/>
    </location>
</feature>
<comment type="caution">
    <text evidence="3">The sequence shown here is derived from an EMBL/GenBank/DDBJ whole genome shotgun (WGS) entry which is preliminary data.</text>
</comment>
<evidence type="ECO:0000256" key="1">
    <source>
        <dbReference type="SAM" id="MobiDB-lite"/>
    </source>
</evidence>
<evidence type="ECO:0000256" key="2">
    <source>
        <dbReference type="SAM" id="SignalP"/>
    </source>
</evidence>
<reference evidence="3 4" key="1">
    <citation type="submission" date="2022-03" db="EMBL/GenBank/DDBJ databases">
        <title>Luteimonas soily sp. nov., a novel bacterium isolated from the soil.</title>
        <authorList>
            <person name="Zhang X."/>
        </authorList>
    </citation>
    <scope>NUCLEOTIDE SEQUENCE [LARGE SCALE GENOMIC DNA]</scope>
    <source>
        <strain evidence="3 4">50</strain>
    </source>
</reference>
<feature type="region of interest" description="Disordered" evidence="1">
    <location>
        <begin position="16"/>
        <end position="61"/>
    </location>
</feature>
<keyword evidence="4" id="KW-1185">Reference proteome</keyword>
<dbReference type="Proteomes" id="UP001165423">
    <property type="component" value="Unassembled WGS sequence"/>
</dbReference>
<gene>
    <name evidence="3" type="ORF">MQC88_12545</name>
</gene>